<dbReference type="PANTHER" id="PTHR34223">
    <property type="entry name" value="OS11G0201299 PROTEIN"/>
    <property type="match status" value="1"/>
</dbReference>
<dbReference type="AlphaFoldDB" id="A0AAD5GV95"/>
<sequence>SLQSCTFSLSRSKIYNLLNFSSFIKKKILKSKERGRDDGGVFANKKLRGNRMDSRCDGKRMNVDGDRLSSLPDDLIHKILSFVGIKKVVETSVLSSRW</sequence>
<dbReference type="EMBL" id="JAMZMK010000206">
    <property type="protein sequence ID" value="KAI7756987.1"/>
    <property type="molecule type" value="Genomic_DNA"/>
</dbReference>
<evidence type="ECO:0000313" key="3">
    <source>
        <dbReference type="Proteomes" id="UP001206925"/>
    </source>
</evidence>
<feature type="non-terminal residue" evidence="2">
    <location>
        <position position="98"/>
    </location>
</feature>
<dbReference type="PROSITE" id="PS50181">
    <property type="entry name" value="FBOX"/>
    <property type="match status" value="1"/>
</dbReference>
<evidence type="ECO:0000313" key="2">
    <source>
        <dbReference type="EMBL" id="KAI7756987.1"/>
    </source>
</evidence>
<evidence type="ECO:0000259" key="1">
    <source>
        <dbReference type="PROSITE" id="PS50181"/>
    </source>
</evidence>
<comment type="caution">
    <text evidence="2">The sequence shown here is derived from an EMBL/GenBank/DDBJ whole genome shotgun (WGS) entry which is preliminary data.</text>
</comment>
<dbReference type="Pfam" id="PF00646">
    <property type="entry name" value="F-box"/>
    <property type="match status" value="1"/>
</dbReference>
<name>A0AAD5GV95_AMBAR</name>
<feature type="domain" description="F-box" evidence="1">
    <location>
        <begin position="65"/>
        <end position="98"/>
    </location>
</feature>
<dbReference type="InterPro" id="IPR053197">
    <property type="entry name" value="F-box_SCFL_complex_component"/>
</dbReference>
<organism evidence="2 3">
    <name type="scientific">Ambrosia artemisiifolia</name>
    <name type="common">Common ragweed</name>
    <dbReference type="NCBI Taxonomy" id="4212"/>
    <lineage>
        <taxon>Eukaryota</taxon>
        <taxon>Viridiplantae</taxon>
        <taxon>Streptophyta</taxon>
        <taxon>Embryophyta</taxon>
        <taxon>Tracheophyta</taxon>
        <taxon>Spermatophyta</taxon>
        <taxon>Magnoliopsida</taxon>
        <taxon>eudicotyledons</taxon>
        <taxon>Gunneridae</taxon>
        <taxon>Pentapetalae</taxon>
        <taxon>asterids</taxon>
        <taxon>campanulids</taxon>
        <taxon>Asterales</taxon>
        <taxon>Asteraceae</taxon>
        <taxon>Asteroideae</taxon>
        <taxon>Heliantheae alliance</taxon>
        <taxon>Heliantheae</taxon>
        <taxon>Ambrosia</taxon>
    </lineage>
</organism>
<dbReference type="InterPro" id="IPR001810">
    <property type="entry name" value="F-box_dom"/>
</dbReference>
<reference evidence="2" key="1">
    <citation type="submission" date="2022-06" db="EMBL/GenBank/DDBJ databases">
        <title>Uncovering the hologenomic basis of an extraordinary plant invasion.</title>
        <authorList>
            <person name="Bieker V.C."/>
            <person name="Martin M.D."/>
            <person name="Gilbert T."/>
            <person name="Hodgins K."/>
            <person name="Battlay P."/>
            <person name="Petersen B."/>
            <person name="Wilson J."/>
        </authorList>
    </citation>
    <scope>NUCLEOTIDE SEQUENCE</scope>
    <source>
        <strain evidence="2">AA19_3_7</strain>
        <tissue evidence="2">Leaf</tissue>
    </source>
</reference>
<dbReference type="SUPFAM" id="SSF81383">
    <property type="entry name" value="F-box domain"/>
    <property type="match status" value="1"/>
</dbReference>
<accession>A0AAD5GV95</accession>
<dbReference type="InterPro" id="IPR036047">
    <property type="entry name" value="F-box-like_dom_sf"/>
</dbReference>
<dbReference type="PANTHER" id="PTHR34223:SF101">
    <property type="entry name" value="F-BOX DOMAIN-CONTAINING PROTEIN"/>
    <property type="match status" value="1"/>
</dbReference>
<proteinExistence type="predicted"/>
<keyword evidence="3" id="KW-1185">Reference proteome</keyword>
<feature type="non-terminal residue" evidence="2">
    <location>
        <position position="1"/>
    </location>
</feature>
<dbReference type="Proteomes" id="UP001206925">
    <property type="component" value="Unassembled WGS sequence"/>
</dbReference>
<protein>
    <recommendedName>
        <fullName evidence="1">F-box domain-containing protein</fullName>
    </recommendedName>
</protein>
<gene>
    <name evidence="2" type="ORF">M8C21_004422</name>
</gene>